<dbReference type="PROSITE" id="PS51257">
    <property type="entry name" value="PROKAR_LIPOPROTEIN"/>
    <property type="match status" value="1"/>
</dbReference>
<feature type="signal peptide" evidence="6">
    <location>
        <begin position="1"/>
        <end position="34"/>
    </location>
</feature>
<keyword evidence="3" id="KW-0813">Transport</keyword>
<proteinExistence type="inferred from homology"/>
<dbReference type="OrthoDB" id="9793175at2"/>
<gene>
    <name evidence="8" type="primary">yfiY_2</name>
    <name evidence="8" type="ORF">DEVEQU_01140</name>
</gene>
<evidence type="ECO:0000259" key="7">
    <source>
        <dbReference type="PROSITE" id="PS50983"/>
    </source>
</evidence>
<keyword evidence="5 6" id="KW-0732">Signal</keyword>
<dbReference type="GO" id="GO:0030288">
    <property type="term" value="C:outer membrane-bounded periplasmic space"/>
    <property type="evidence" value="ECO:0007669"/>
    <property type="project" value="TreeGrafter"/>
</dbReference>
<feature type="domain" description="Fe/B12 periplasmic-binding" evidence="7">
    <location>
        <begin position="64"/>
        <end position="319"/>
    </location>
</feature>
<evidence type="ECO:0000256" key="2">
    <source>
        <dbReference type="ARBA" id="ARBA00008814"/>
    </source>
</evidence>
<evidence type="ECO:0000256" key="5">
    <source>
        <dbReference type="ARBA" id="ARBA00022729"/>
    </source>
</evidence>
<dbReference type="Pfam" id="PF01497">
    <property type="entry name" value="Peripla_BP_2"/>
    <property type="match status" value="1"/>
</dbReference>
<name>A0A3S4CAX7_9HYPH</name>
<reference evidence="8 9" key="1">
    <citation type="submission" date="2018-12" db="EMBL/GenBank/DDBJ databases">
        <authorList>
            <person name="Criscuolo A."/>
        </authorList>
    </citation>
    <scope>NUCLEOTIDE SEQUENCE [LARGE SCALE GENOMIC DNA]</scope>
    <source>
        <strain evidence="8">ACIP1116281</strain>
    </source>
</reference>
<comment type="similarity">
    <text evidence="2">Belongs to the bacterial solute-binding protein 8 family.</text>
</comment>
<evidence type="ECO:0000256" key="4">
    <source>
        <dbReference type="ARBA" id="ARBA00022496"/>
    </source>
</evidence>
<dbReference type="InterPro" id="IPR051313">
    <property type="entry name" value="Bact_iron-sidero_bind"/>
</dbReference>
<evidence type="ECO:0000256" key="1">
    <source>
        <dbReference type="ARBA" id="ARBA00004196"/>
    </source>
</evidence>
<evidence type="ECO:0000313" key="8">
    <source>
        <dbReference type="EMBL" id="VDS04009.1"/>
    </source>
</evidence>
<organism evidence="8 9">
    <name type="scientific">Devosia equisanguinis</name>
    <dbReference type="NCBI Taxonomy" id="2490941"/>
    <lineage>
        <taxon>Bacteria</taxon>
        <taxon>Pseudomonadati</taxon>
        <taxon>Pseudomonadota</taxon>
        <taxon>Alphaproteobacteria</taxon>
        <taxon>Hyphomicrobiales</taxon>
        <taxon>Devosiaceae</taxon>
        <taxon>Devosia</taxon>
    </lineage>
</organism>
<dbReference type="AlphaFoldDB" id="A0A3S4CAX7"/>
<dbReference type="Gene3D" id="3.40.50.1980">
    <property type="entry name" value="Nitrogenase molybdenum iron protein domain"/>
    <property type="match status" value="2"/>
</dbReference>
<dbReference type="PROSITE" id="PS50983">
    <property type="entry name" value="FE_B12_PBP"/>
    <property type="match status" value="1"/>
</dbReference>
<keyword evidence="4" id="KW-0410">Iron transport</keyword>
<keyword evidence="8" id="KW-0449">Lipoprotein</keyword>
<dbReference type="PANTHER" id="PTHR30532:SF1">
    <property type="entry name" value="IRON(3+)-HYDROXAMATE-BINDING PROTEIN FHUD"/>
    <property type="match status" value="1"/>
</dbReference>
<accession>A0A3S4CAX7</accession>
<keyword evidence="4" id="KW-0406">Ion transport</keyword>
<dbReference type="PANTHER" id="PTHR30532">
    <property type="entry name" value="IRON III DICITRATE-BINDING PERIPLASMIC PROTEIN"/>
    <property type="match status" value="1"/>
</dbReference>
<evidence type="ECO:0000313" key="9">
    <source>
        <dbReference type="Proteomes" id="UP000268844"/>
    </source>
</evidence>
<dbReference type="GO" id="GO:1901678">
    <property type="term" value="P:iron coordination entity transport"/>
    <property type="evidence" value="ECO:0007669"/>
    <property type="project" value="UniProtKB-ARBA"/>
</dbReference>
<dbReference type="EMBL" id="UZWD01000018">
    <property type="protein sequence ID" value="VDS04009.1"/>
    <property type="molecule type" value="Genomic_DNA"/>
</dbReference>
<protein>
    <submittedName>
        <fullName evidence="8">Putative siderophore-binding lipoprotein YfiY</fullName>
    </submittedName>
</protein>
<evidence type="ECO:0000256" key="6">
    <source>
        <dbReference type="SAM" id="SignalP"/>
    </source>
</evidence>
<sequence>MVRLNLMGLSLLRQSASMGLALLLACAPLAPAMAQVAEILDTTATARIVKDARGEVEVPLAPHRIVALHNMFSEALVAMGIAPVGAVARVNGMPGQLQDALKDTQPVGDQSAPDFEAILGLEPDLILAQADKIGDNYELLSAIAPTLLLDEPEGPWREWLHGLGEALGHAEQADAAIAAYDARAAEVKAEVADLHPDETVLLLRVREKDIRVYGGSRRSGPVLYQDLGLTPHPLVPLEVEHETVSNEIIPQLTADHIFLMVEDEAKMSGIEATALWQGLPAVKAGHVYRVDIQPWNQSTGPISFGRIVEDVADHMGKAD</sequence>
<keyword evidence="4" id="KW-0408">Iron</keyword>
<dbReference type="SUPFAM" id="SSF53807">
    <property type="entry name" value="Helical backbone' metal receptor"/>
    <property type="match status" value="1"/>
</dbReference>
<evidence type="ECO:0000256" key="3">
    <source>
        <dbReference type="ARBA" id="ARBA00022448"/>
    </source>
</evidence>
<keyword evidence="9" id="KW-1185">Reference proteome</keyword>
<dbReference type="Proteomes" id="UP000268844">
    <property type="component" value="Unassembled WGS sequence"/>
</dbReference>
<comment type="subcellular location">
    <subcellularLocation>
        <location evidence="1">Cell envelope</location>
    </subcellularLocation>
</comment>
<feature type="chain" id="PRO_5018645691" evidence="6">
    <location>
        <begin position="35"/>
        <end position="319"/>
    </location>
</feature>
<dbReference type="InterPro" id="IPR002491">
    <property type="entry name" value="ABC_transptr_periplasmic_BD"/>
</dbReference>